<proteinExistence type="predicted"/>
<name>A0A2D0MXA2_FLAN2</name>
<dbReference type="AlphaFoldDB" id="A0A2D0MXA2"/>
<comment type="caution">
    <text evidence="1">The sequence shown here is derived from an EMBL/GenBank/DDBJ whole genome shotgun (WGS) entry which is preliminary data.</text>
</comment>
<reference evidence="1 2" key="1">
    <citation type="submission" date="2017-10" db="EMBL/GenBank/DDBJ databases">
        <title>The draft genome sequence of Lewinella nigricans NBRC 102662.</title>
        <authorList>
            <person name="Wang K."/>
        </authorList>
    </citation>
    <scope>NUCLEOTIDE SEQUENCE [LARGE SCALE GENOMIC DNA]</scope>
    <source>
        <strain evidence="1 2">NBRC 102662</strain>
    </source>
</reference>
<organism evidence="1 2">
    <name type="scientific">Flavilitoribacter nigricans (strain ATCC 23147 / DSM 23189 / NBRC 102662 / NCIMB 1420 / SS-2)</name>
    <name type="common">Lewinella nigricans</name>
    <dbReference type="NCBI Taxonomy" id="1122177"/>
    <lineage>
        <taxon>Bacteria</taxon>
        <taxon>Pseudomonadati</taxon>
        <taxon>Bacteroidota</taxon>
        <taxon>Saprospiria</taxon>
        <taxon>Saprospirales</taxon>
        <taxon>Lewinellaceae</taxon>
        <taxon>Flavilitoribacter</taxon>
    </lineage>
</organism>
<accession>A0A2D0MXA2</accession>
<gene>
    <name evidence="1" type="ORF">CRP01_40425</name>
</gene>
<sequence length="203" mass="23921">MALYCDVLISDCFMIQHHKILRFEYILYYLRVGFKTVSQFIPRWALNENIQFSEGDQVKLKEDNVFSKTMRYYHENIEEFERGNNYDCKELCRQLVLNEQPLETTLGTATNPYGLMRFGEDWSRKTKINSSELQFGKTFSYWSYTPPLGDHAAIFFGKDQSGKEYYFSKNGLGGPLVITTLSQLKETYSLWGMFKTDYKKNEN</sequence>
<dbReference type="EMBL" id="PDUD01000074">
    <property type="protein sequence ID" value="PHN00810.1"/>
    <property type="molecule type" value="Genomic_DNA"/>
</dbReference>
<evidence type="ECO:0000313" key="2">
    <source>
        <dbReference type="Proteomes" id="UP000223913"/>
    </source>
</evidence>
<keyword evidence="2" id="KW-1185">Reference proteome</keyword>
<dbReference type="Proteomes" id="UP000223913">
    <property type="component" value="Unassembled WGS sequence"/>
</dbReference>
<evidence type="ECO:0000313" key="1">
    <source>
        <dbReference type="EMBL" id="PHN00810.1"/>
    </source>
</evidence>
<protein>
    <submittedName>
        <fullName evidence="1">Uncharacterized protein</fullName>
    </submittedName>
</protein>